<feature type="compositionally biased region" description="Basic residues" evidence="1">
    <location>
        <begin position="9"/>
        <end position="30"/>
    </location>
</feature>
<dbReference type="AlphaFoldDB" id="A0A0A9A588"/>
<dbReference type="EMBL" id="GBRH01255703">
    <property type="protein sequence ID" value="JAD42192.1"/>
    <property type="molecule type" value="Transcribed_RNA"/>
</dbReference>
<evidence type="ECO:0000256" key="1">
    <source>
        <dbReference type="SAM" id="MobiDB-lite"/>
    </source>
</evidence>
<proteinExistence type="predicted"/>
<protein>
    <submittedName>
        <fullName evidence="2">Uncharacterized protein</fullName>
    </submittedName>
</protein>
<sequence>MTQTSLWRNLRKSPSRRSLSRRSPSRRRSHQSTSHRQTTRGPSRQQSQLRITSST</sequence>
<evidence type="ECO:0000313" key="2">
    <source>
        <dbReference type="EMBL" id="JAD42192.1"/>
    </source>
</evidence>
<reference evidence="2" key="1">
    <citation type="submission" date="2014-09" db="EMBL/GenBank/DDBJ databases">
        <authorList>
            <person name="Magalhaes I.L.F."/>
            <person name="Oliveira U."/>
            <person name="Santos F.R."/>
            <person name="Vidigal T.H.D.A."/>
            <person name="Brescovit A.D."/>
            <person name="Santos A.J."/>
        </authorList>
    </citation>
    <scope>NUCLEOTIDE SEQUENCE</scope>
    <source>
        <tissue evidence="2">Shoot tissue taken approximately 20 cm above the soil surface</tissue>
    </source>
</reference>
<feature type="compositionally biased region" description="Low complexity" evidence="1">
    <location>
        <begin position="31"/>
        <end position="40"/>
    </location>
</feature>
<organism evidence="2">
    <name type="scientific">Arundo donax</name>
    <name type="common">Giant reed</name>
    <name type="synonym">Donax arundinaceus</name>
    <dbReference type="NCBI Taxonomy" id="35708"/>
    <lineage>
        <taxon>Eukaryota</taxon>
        <taxon>Viridiplantae</taxon>
        <taxon>Streptophyta</taxon>
        <taxon>Embryophyta</taxon>
        <taxon>Tracheophyta</taxon>
        <taxon>Spermatophyta</taxon>
        <taxon>Magnoliopsida</taxon>
        <taxon>Liliopsida</taxon>
        <taxon>Poales</taxon>
        <taxon>Poaceae</taxon>
        <taxon>PACMAD clade</taxon>
        <taxon>Arundinoideae</taxon>
        <taxon>Arundineae</taxon>
        <taxon>Arundo</taxon>
    </lineage>
</organism>
<reference evidence="2" key="2">
    <citation type="journal article" date="2015" name="Data Brief">
        <title>Shoot transcriptome of the giant reed, Arundo donax.</title>
        <authorList>
            <person name="Barrero R.A."/>
            <person name="Guerrero F.D."/>
            <person name="Moolhuijzen P."/>
            <person name="Goolsby J.A."/>
            <person name="Tidwell J."/>
            <person name="Bellgard S.E."/>
            <person name="Bellgard M.I."/>
        </authorList>
    </citation>
    <scope>NUCLEOTIDE SEQUENCE</scope>
    <source>
        <tissue evidence="2">Shoot tissue taken approximately 20 cm above the soil surface</tissue>
    </source>
</reference>
<feature type="region of interest" description="Disordered" evidence="1">
    <location>
        <begin position="1"/>
        <end position="55"/>
    </location>
</feature>
<name>A0A0A9A588_ARUDO</name>
<feature type="compositionally biased region" description="Polar residues" evidence="1">
    <location>
        <begin position="41"/>
        <end position="55"/>
    </location>
</feature>
<accession>A0A0A9A588</accession>